<dbReference type="AlphaFoldDB" id="X6L862"/>
<name>X6L862_RETFI</name>
<reference evidence="1 2" key="1">
    <citation type="journal article" date="2013" name="Curr. Biol.">
        <title>The Genome of the Foraminiferan Reticulomyxa filosa.</title>
        <authorList>
            <person name="Glockner G."/>
            <person name="Hulsmann N."/>
            <person name="Schleicher M."/>
            <person name="Noegel A.A."/>
            <person name="Eichinger L."/>
            <person name="Gallinger C."/>
            <person name="Pawlowski J."/>
            <person name="Sierra R."/>
            <person name="Euteneuer U."/>
            <person name="Pillet L."/>
            <person name="Moustafa A."/>
            <person name="Platzer M."/>
            <person name="Groth M."/>
            <person name="Szafranski K."/>
            <person name="Schliwa M."/>
        </authorList>
    </citation>
    <scope>NUCLEOTIDE SEQUENCE [LARGE SCALE GENOMIC DNA]</scope>
</reference>
<dbReference type="OrthoDB" id="10049489at2759"/>
<dbReference type="InterPro" id="IPR036465">
    <property type="entry name" value="vWFA_dom_sf"/>
</dbReference>
<evidence type="ECO:0000313" key="2">
    <source>
        <dbReference type="Proteomes" id="UP000023152"/>
    </source>
</evidence>
<keyword evidence="2" id="KW-1185">Reference proteome</keyword>
<dbReference type="SUPFAM" id="SSF53300">
    <property type="entry name" value="vWA-like"/>
    <property type="match status" value="1"/>
</dbReference>
<organism evidence="1 2">
    <name type="scientific">Reticulomyxa filosa</name>
    <dbReference type="NCBI Taxonomy" id="46433"/>
    <lineage>
        <taxon>Eukaryota</taxon>
        <taxon>Sar</taxon>
        <taxon>Rhizaria</taxon>
        <taxon>Retaria</taxon>
        <taxon>Foraminifera</taxon>
        <taxon>Monothalamids</taxon>
        <taxon>Reticulomyxidae</taxon>
        <taxon>Reticulomyxa</taxon>
    </lineage>
</organism>
<sequence>MSHLLQKAKNTVSTMFERIAIILKENALSPDSFEMKFVVYRNYNAPEDMILQVSPWESKPENLRSFMESVVADYGWGNEAIEIGLAHVNRECETEGVSQVILIGDAPANTKEEVITRRRDCSFRPRAGSTIRQMVGFYSSGEDYWKSTKLFSKPTYYEEELLLLRQRGIRVHAFFVNAQARQNFNEIATVTDGRCEALDINSVKGSDLLTDLVSEEVLRDTGGSKGNALVDAYRARFSKTYT</sequence>
<dbReference type="EMBL" id="ASPP01050439">
    <property type="protein sequence ID" value="ETN97226.1"/>
    <property type="molecule type" value="Genomic_DNA"/>
</dbReference>
<evidence type="ECO:0000313" key="1">
    <source>
        <dbReference type="EMBL" id="ETN97226.1"/>
    </source>
</evidence>
<proteinExistence type="predicted"/>
<accession>X6L862</accession>
<protein>
    <recommendedName>
        <fullName evidence="3">VWFA domain-containing protein</fullName>
    </recommendedName>
</protein>
<comment type="caution">
    <text evidence="1">The sequence shown here is derived from an EMBL/GenBank/DDBJ whole genome shotgun (WGS) entry which is preliminary data.</text>
</comment>
<gene>
    <name evidence="1" type="ORF">RFI_40305</name>
</gene>
<evidence type="ECO:0008006" key="3">
    <source>
        <dbReference type="Google" id="ProtNLM"/>
    </source>
</evidence>
<dbReference type="Proteomes" id="UP000023152">
    <property type="component" value="Unassembled WGS sequence"/>
</dbReference>